<evidence type="ECO:0000256" key="14">
    <source>
        <dbReference type="ARBA" id="ARBA00022842"/>
    </source>
</evidence>
<evidence type="ECO:0000256" key="12">
    <source>
        <dbReference type="ARBA" id="ARBA00022807"/>
    </source>
</evidence>
<keyword evidence="22" id="KW-1133">Transmembrane helix</keyword>
<evidence type="ECO:0000256" key="22">
    <source>
        <dbReference type="SAM" id="Phobius"/>
    </source>
</evidence>
<keyword evidence="19" id="KW-1035">Host cytoplasm</keyword>
<evidence type="ECO:0000256" key="15">
    <source>
        <dbReference type="ARBA" id="ARBA00022870"/>
    </source>
</evidence>
<dbReference type="Gene3D" id="3.40.50.11050">
    <property type="match status" value="1"/>
</dbReference>
<evidence type="ECO:0000256" key="4">
    <source>
        <dbReference type="ARBA" id="ARBA00022511"/>
    </source>
</evidence>
<evidence type="ECO:0000256" key="9">
    <source>
        <dbReference type="ARBA" id="ARBA00022723"/>
    </source>
</evidence>
<evidence type="ECO:0000256" key="8">
    <source>
        <dbReference type="ARBA" id="ARBA00022679"/>
    </source>
</evidence>
<evidence type="ECO:0000313" key="25">
    <source>
        <dbReference type="Proteomes" id="UP000230008"/>
    </source>
</evidence>
<evidence type="ECO:0000256" key="13">
    <source>
        <dbReference type="ARBA" id="ARBA00022813"/>
    </source>
</evidence>
<keyword evidence="15" id="KW-1043">Host membrane</keyword>
<evidence type="ECO:0000256" key="5">
    <source>
        <dbReference type="ARBA" id="ARBA00022525"/>
    </source>
</evidence>
<name>A0A2D3T2D8_9ENTR</name>
<keyword evidence="18 22" id="KW-0472">Membrane</keyword>
<evidence type="ECO:0000256" key="17">
    <source>
        <dbReference type="ARBA" id="ARBA00023121"/>
    </source>
</evidence>
<evidence type="ECO:0000256" key="6">
    <source>
        <dbReference type="ARBA" id="ARBA00022656"/>
    </source>
</evidence>
<dbReference type="GO" id="GO:0046872">
    <property type="term" value="F:metal ion binding"/>
    <property type="evidence" value="ECO:0007669"/>
    <property type="project" value="UniProtKB-KW"/>
</dbReference>
<evidence type="ECO:0000259" key="23">
    <source>
        <dbReference type="PROSITE" id="PS51771"/>
    </source>
</evidence>
<keyword evidence="14" id="KW-0460">Magnesium</keyword>
<dbReference type="Pfam" id="PF11713">
    <property type="entry name" value="Peptidase_C80"/>
    <property type="match status" value="1"/>
</dbReference>
<evidence type="ECO:0000256" key="11">
    <source>
        <dbReference type="ARBA" id="ARBA00022801"/>
    </source>
</evidence>
<evidence type="ECO:0000256" key="19">
    <source>
        <dbReference type="ARBA" id="ARBA00023200"/>
    </source>
</evidence>
<keyword evidence="13" id="KW-0068">Autocatalytic cleavage</keyword>
<evidence type="ECO:0000256" key="21">
    <source>
        <dbReference type="SAM" id="MobiDB-lite"/>
    </source>
</evidence>
<dbReference type="Gene3D" id="2.150.10.10">
    <property type="entry name" value="Serralysin-like metalloprotease, C-terminal"/>
    <property type="match status" value="1"/>
</dbReference>
<keyword evidence="10" id="KW-0677">Repeat</keyword>
<evidence type="ECO:0000256" key="7">
    <source>
        <dbReference type="ARBA" id="ARBA00022670"/>
    </source>
</evidence>
<dbReference type="InterPro" id="IPR011049">
    <property type="entry name" value="Serralysin-like_metalloprot_C"/>
</dbReference>
<keyword evidence="22" id="KW-0812">Transmembrane</keyword>
<keyword evidence="8" id="KW-0808">Transferase</keyword>
<keyword evidence="6" id="KW-0800">Toxin</keyword>
<dbReference type="Proteomes" id="UP000230008">
    <property type="component" value="Chromosome"/>
</dbReference>
<proteinExistence type="predicted"/>
<evidence type="ECO:0000256" key="2">
    <source>
        <dbReference type="ARBA" id="ARBA00004165"/>
    </source>
</evidence>
<evidence type="ECO:0000313" key="24">
    <source>
        <dbReference type="EMBL" id="ATW29843.1"/>
    </source>
</evidence>
<evidence type="ECO:0000256" key="18">
    <source>
        <dbReference type="ARBA" id="ARBA00023136"/>
    </source>
</evidence>
<comment type="subcellular location">
    <subcellularLocation>
        <location evidence="2">Host cell membrane</location>
    </subcellularLocation>
    <subcellularLocation>
        <location evidence="20">Host cytoplasm</location>
        <location evidence="20">Host cytosol</location>
    </subcellularLocation>
    <subcellularLocation>
        <location evidence="3">Secreted</location>
    </subcellularLocation>
</comment>
<accession>A0A2D3T2D8</accession>
<protein>
    <submittedName>
        <fullName evidence="24">Peptidase C80</fullName>
    </submittedName>
</protein>
<keyword evidence="4" id="KW-1032">Host cell membrane</keyword>
<keyword evidence="9" id="KW-0479">Metal-binding</keyword>
<dbReference type="GO" id="GO:0016740">
    <property type="term" value="F:transferase activity"/>
    <property type="evidence" value="ECO:0007669"/>
    <property type="project" value="UniProtKB-KW"/>
</dbReference>
<evidence type="ECO:0000256" key="20">
    <source>
        <dbReference type="ARBA" id="ARBA00023586"/>
    </source>
</evidence>
<dbReference type="PROSITE" id="PS51771">
    <property type="entry name" value="CGT_MARTX_CPD"/>
    <property type="match status" value="1"/>
</dbReference>
<keyword evidence="12" id="KW-0788">Thiol protease</keyword>
<organism evidence="24 25">
    <name type="scientific">Candidatus Williamhamiltonella defendens</name>
    <dbReference type="NCBI Taxonomy" id="138072"/>
    <lineage>
        <taxon>Bacteria</taxon>
        <taxon>Pseudomonadati</taxon>
        <taxon>Pseudomonadota</taxon>
        <taxon>Gammaproteobacteria</taxon>
        <taxon>Enterobacterales</taxon>
        <taxon>Enterobacteriaceae</taxon>
        <taxon>aphid secondary symbionts</taxon>
        <taxon>Candidatus Williamhamiltonella</taxon>
    </lineage>
</organism>
<evidence type="ECO:0000256" key="1">
    <source>
        <dbReference type="ARBA" id="ARBA00001946"/>
    </source>
</evidence>
<dbReference type="GO" id="GO:0020002">
    <property type="term" value="C:host cell plasma membrane"/>
    <property type="evidence" value="ECO:0007669"/>
    <property type="project" value="UniProtKB-SubCell"/>
</dbReference>
<reference evidence="25" key="2">
    <citation type="submission" date="2017-11" db="EMBL/GenBank/DDBJ databases">
        <title>PacBio sequencing of new strain of the secondary endosymbiont Candidatus Hamiltonella defensa.</title>
        <authorList>
            <person name="Strand M.R."/>
            <person name="Oliver K."/>
        </authorList>
    </citation>
    <scope>NUCLEOTIDE SEQUENCE [LARGE SCALE GENOMIC DNA]</scope>
    <source>
        <strain evidence="25">A2C</strain>
    </source>
</reference>
<feature type="domain" description="Peptidase C80" evidence="23">
    <location>
        <begin position="43"/>
        <end position="230"/>
    </location>
</feature>
<feature type="region of interest" description="Disordered" evidence="21">
    <location>
        <begin position="1"/>
        <end position="24"/>
    </location>
</feature>
<dbReference type="SUPFAM" id="SSF51120">
    <property type="entry name" value="beta-Roll"/>
    <property type="match status" value="1"/>
</dbReference>
<keyword evidence="16" id="KW-0843">Virulence</keyword>
<keyword evidence="7" id="KW-0645">Protease</keyword>
<dbReference type="GO" id="GO:0008289">
    <property type="term" value="F:lipid binding"/>
    <property type="evidence" value="ECO:0007669"/>
    <property type="project" value="UniProtKB-KW"/>
</dbReference>
<dbReference type="EMBL" id="CP017606">
    <property type="protein sequence ID" value="ATW29843.1"/>
    <property type="molecule type" value="Genomic_DNA"/>
</dbReference>
<keyword evidence="17" id="KW-0446">Lipid-binding</keyword>
<dbReference type="GO" id="GO:0090729">
    <property type="term" value="F:toxin activity"/>
    <property type="evidence" value="ECO:0007669"/>
    <property type="project" value="UniProtKB-KW"/>
</dbReference>
<feature type="transmembrane region" description="Helical" evidence="22">
    <location>
        <begin position="1023"/>
        <end position="1043"/>
    </location>
</feature>
<reference evidence="25" key="1">
    <citation type="submission" date="2016-10" db="EMBL/GenBank/DDBJ databases">
        <authorList>
            <person name="Chevignon G."/>
        </authorList>
    </citation>
    <scope>NUCLEOTIDE SEQUENCE [LARGE SCALE GENOMIC DNA]</scope>
    <source>
        <strain evidence="25">A2C</strain>
    </source>
</reference>
<gene>
    <name evidence="24" type="ORF">BJP41_05275</name>
</gene>
<evidence type="ECO:0000256" key="10">
    <source>
        <dbReference type="ARBA" id="ARBA00022737"/>
    </source>
</evidence>
<dbReference type="InterPro" id="IPR038383">
    <property type="entry name" value="CPD_dom_sf"/>
</dbReference>
<dbReference type="InterPro" id="IPR020974">
    <property type="entry name" value="CPD_dom"/>
</dbReference>
<dbReference type="GO" id="GO:0006508">
    <property type="term" value="P:proteolysis"/>
    <property type="evidence" value="ECO:0007669"/>
    <property type="project" value="UniProtKB-KW"/>
</dbReference>
<evidence type="ECO:0000256" key="16">
    <source>
        <dbReference type="ARBA" id="ARBA00023026"/>
    </source>
</evidence>
<sequence length="1791" mass="201277">MTQKKSPDSLMTYHQSDVPVRRKKRTPTGFVPVDQWEVQSVITRSDGGSTRYAGQLIIQLENDPMIRRAATRLAEKHPGSVLVQVDQKNTYRVLSGFPNTLEGKLRWQIVGHGSGVHTSETPAVIGTLSGMDPVYLAQLLKKFNQHFSTTYDIDSTPNRISLVGCELARPTSPNFATQFAHEMKSVGILADISARTELVAVAQGSGKKFTAKTKLTNPAQTAGNTLLLGWNKNGELIHKKHSSAFRLLSPVLETWAPQHFTDPKRNSKEFRYLVYSSSMKDLLSRKGIFSKNIRDKLRQSDVMSASILSNQTLRGHTVGVILEVPEQNILAAAPDENIIEPKLDGVIKIFDDERPAVKTHGLQKINQMINGEQLPPTNSTPLSSLARNGLLNQLFSYPQRVSVPDEIIHKTITRNTVLVTGRPDINIYPHYPVTGEIKITGLFLTGFDTSGNTGEAQGFSSSEQLTSKNFQLLREAARDITQELNIELKVIKIRPGTDGPKGHQRNITPQINQDKSIMPLDMAPDQKNLGASLIENLKRVSSLINDLSSRKGRVFKPSDLKLLTEFFHLSSGELDWRKLYQTLSDPLLYSQFMNQIQSLMQLSDTHDQFMSVTGQSALRRTADWDNFVVDNLLNWNERIKKHSHTPEWHFQIHPSMQAIYMIDGSDLAQQKAKKVSLAYLSMLTLDNKNLRLKLLNAFQTHAEINEQKIFAPLDDEGAKIFGHLIHQLEDTSVFMEKGPRNLSQFFNILASQTAGYYQLRMGGHILTIAKRQGKNQQTNWYLYDANFGEIQITIPDVEKTSTPIRLLLHDYFTRLKNLPQQDNRAVVFDVYQLNADKLSASIPFKKLKQFISNTNNLLSSSSTHEPIKLQKNRVSQTMSRTYHTVGLIGQAHQGLSWIRSVTCLSHYWRRRSAEQLNPSQKQALDFEAQLAIAGLLYDVKSTFIESGFRKQGSHLIQKFSSQGVRVFASRIQRLQYAAGLKLARYGGAFLNMLGTGFDIYQAQKAATELTTETDPDVRQDLKVSLALSSLGASIGIASGLALLTLTGKMALIAGAMGIALGILTAVVGGIYFSVRQVQEIERYTTLTGLQKLRTGWLKFWGAEVDIEITNQVTKVKAEIEAKKNLHRQCQNTFQALLDSDEQIEAVYYSSGNIILGEYRYKKLTGKRWTMLGNRLIPQCEYLFINNIKDKILPSQALGILSNYQTQKWQNQPLYVDLRLENSEYKFYDIERLSPTDDQISLDTDAHSESILSLKRPVEPSSFSSPSASVVKSNTADFKNPARICFFLGDGDDEVVGHPEKRNIFDIGAGVKNFKGGNQSDMFIFNGTSAPAQPCVFDGIKGVNFLVANKKPSQGGYYVNLKEASFHFTHEPQKIAKLKNIDHVETCADTDDVILGNAQANILNGKGGKDKLMGFDGNDILVAQSGKLDGGKGTDSYRVLQNTRSEPAILIIEEEEDPEEFSHVFLDYAVTQIISIKRIKQHVVIELRNDNQSITTLTLFYLYRSVEPKTRKLTQQYIFYTQDGVIFTGFPPEIAVNPDEEEPEPLTLMAQYAPKFDQTFHFPKTDSEKAPVIIQKMQHQKTPGVLDVRGETKLLPDFLRLLPQETGFDDHLQGDEHRNTLHSKKGQDILEGKGETDVYIIEDRPMGTEVSINNYDQPETGEPGQDILLLPFLLDDLEIRQEKKHVILSHLDSPTEHVTIRLMNFMEEESYRHISIMDKEGRMHTVRLNSSNEPDLIVDQLIPDITVSDGHHILSQLRQTNAGFSEVEQVFNIPGDKILQTLQAKMIPVISS</sequence>
<dbReference type="GO" id="GO:0005576">
    <property type="term" value="C:extracellular region"/>
    <property type="evidence" value="ECO:0007669"/>
    <property type="project" value="UniProtKB-SubCell"/>
</dbReference>
<keyword evidence="5" id="KW-0964">Secreted</keyword>
<dbReference type="GO" id="GO:0044164">
    <property type="term" value="C:host cell cytosol"/>
    <property type="evidence" value="ECO:0007669"/>
    <property type="project" value="UniProtKB-SubCell"/>
</dbReference>
<dbReference type="RefSeq" id="WP_100103277.1">
    <property type="nucleotide sequence ID" value="NZ_CAWNMT010000001.1"/>
</dbReference>
<comment type="cofactor">
    <cofactor evidence="1">
        <name>Mg(2+)</name>
        <dbReference type="ChEBI" id="CHEBI:18420"/>
    </cofactor>
</comment>
<evidence type="ECO:0000256" key="3">
    <source>
        <dbReference type="ARBA" id="ARBA00004613"/>
    </source>
</evidence>
<dbReference type="GO" id="GO:0008234">
    <property type="term" value="F:cysteine-type peptidase activity"/>
    <property type="evidence" value="ECO:0007669"/>
    <property type="project" value="UniProtKB-KW"/>
</dbReference>
<keyword evidence="11" id="KW-0378">Hydrolase</keyword>
<feature type="transmembrane region" description="Helical" evidence="22">
    <location>
        <begin position="1050"/>
        <end position="1072"/>
    </location>
</feature>